<feature type="compositionally biased region" description="Low complexity" evidence="1">
    <location>
        <begin position="125"/>
        <end position="160"/>
    </location>
</feature>
<dbReference type="Proteomes" id="UP000078343">
    <property type="component" value="Unassembled WGS sequence"/>
</dbReference>
<dbReference type="GeneID" id="30009170"/>
<feature type="region of interest" description="Disordered" evidence="1">
    <location>
        <begin position="42"/>
        <end position="200"/>
    </location>
</feature>
<feature type="compositionally biased region" description="Basic residues" evidence="1">
    <location>
        <begin position="52"/>
        <end position="63"/>
    </location>
</feature>
<evidence type="ECO:0000256" key="1">
    <source>
        <dbReference type="SAM" id="MobiDB-lite"/>
    </source>
</evidence>
<feature type="compositionally biased region" description="Basic and acidic residues" evidence="1">
    <location>
        <begin position="187"/>
        <end position="200"/>
    </location>
</feature>
<gene>
    <name evidence="2" type="ORF">AYL99_05002</name>
</gene>
<protein>
    <submittedName>
        <fullName evidence="2">Uncharacterized protein</fullName>
    </submittedName>
</protein>
<evidence type="ECO:0000313" key="2">
    <source>
        <dbReference type="EMBL" id="OAP60000.1"/>
    </source>
</evidence>
<accession>A0A178ZJM8</accession>
<proteinExistence type="predicted"/>
<evidence type="ECO:0000313" key="3">
    <source>
        <dbReference type="Proteomes" id="UP000078343"/>
    </source>
</evidence>
<comment type="caution">
    <text evidence="2">The sequence shown here is derived from an EMBL/GenBank/DDBJ whole genome shotgun (WGS) entry which is preliminary data.</text>
</comment>
<keyword evidence="3" id="KW-1185">Reference proteome</keyword>
<dbReference type="EMBL" id="LVYI01000004">
    <property type="protein sequence ID" value="OAP60000.1"/>
    <property type="molecule type" value="Genomic_DNA"/>
</dbReference>
<dbReference type="RefSeq" id="XP_018693367.1">
    <property type="nucleotide sequence ID" value="XM_018836514.1"/>
</dbReference>
<dbReference type="OrthoDB" id="4154520at2759"/>
<feature type="compositionally biased region" description="Polar residues" evidence="1">
    <location>
        <begin position="104"/>
        <end position="124"/>
    </location>
</feature>
<organism evidence="2 3">
    <name type="scientific">Fonsecaea erecta</name>
    <dbReference type="NCBI Taxonomy" id="1367422"/>
    <lineage>
        <taxon>Eukaryota</taxon>
        <taxon>Fungi</taxon>
        <taxon>Dikarya</taxon>
        <taxon>Ascomycota</taxon>
        <taxon>Pezizomycotina</taxon>
        <taxon>Eurotiomycetes</taxon>
        <taxon>Chaetothyriomycetidae</taxon>
        <taxon>Chaetothyriales</taxon>
        <taxon>Herpotrichiellaceae</taxon>
        <taxon>Fonsecaea</taxon>
    </lineage>
</organism>
<sequence>MPAAVPSMSIAPLIVTSTTGTTIQTLDYLTGETSVMSTTMMSTANQSDKEKAKKHKRHWWSRFRKSDGRPCREMQTLETTAAHRSRSSSRSPRPLDESMFPRRISNNSSQSVPTPPVNITATPASPSSVASSISSCSNSSIFGSETSRTTTGGGRSSTSSIYPSRVSPSASTKGAAGVNESLGTKAIMKEQTKKSQGYRERRSLMGDPALDALMLSSAFVIF</sequence>
<name>A0A178ZJM8_9EURO</name>
<reference evidence="2 3" key="1">
    <citation type="submission" date="2016-04" db="EMBL/GenBank/DDBJ databases">
        <title>Draft genome of Fonsecaea erecta CBS 125763.</title>
        <authorList>
            <person name="Weiss V.A."/>
            <person name="Vicente V.A."/>
            <person name="Raittz R.T."/>
            <person name="Moreno L.F."/>
            <person name="De Souza E.M."/>
            <person name="Pedrosa F.O."/>
            <person name="Steffens M.B."/>
            <person name="Faoro H."/>
            <person name="Tadra-Sfeir M.Z."/>
            <person name="Najafzadeh M.J."/>
            <person name="Felipe M.S."/>
            <person name="Teixeira M."/>
            <person name="Sun J."/>
            <person name="Xi L."/>
            <person name="Gomes R."/>
            <person name="De Azevedo C.M."/>
            <person name="Salgado C.G."/>
            <person name="Da Silva M.B."/>
            <person name="Nascimento M.F."/>
            <person name="Queiroz-Telles F."/>
            <person name="Attili D.S."/>
            <person name="Gorbushina A."/>
        </authorList>
    </citation>
    <scope>NUCLEOTIDE SEQUENCE [LARGE SCALE GENOMIC DNA]</scope>
    <source>
        <strain evidence="2 3">CBS 125763</strain>
    </source>
</reference>
<dbReference type="AlphaFoldDB" id="A0A178ZJM8"/>